<organism evidence="2 3">
    <name type="scientific">Synaphobranchus kaupii</name>
    <name type="common">Kaup's arrowtooth eel</name>
    <dbReference type="NCBI Taxonomy" id="118154"/>
    <lineage>
        <taxon>Eukaryota</taxon>
        <taxon>Metazoa</taxon>
        <taxon>Chordata</taxon>
        <taxon>Craniata</taxon>
        <taxon>Vertebrata</taxon>
        <taxon>Euteleostomi</taxon>
        <taxon>Actinopterygii</taxon>
        <taxon>Neopterygii</taxon>
        <taxon>Teleostei</taxon>
        <taxon>Anguilliformes</taxon>
        <taxon>Synaphobranchidae</taxon>
        <taxon>Synaphobranchus</taxon>
    </lineage>
</organism>
<evidence type="ECO:0000256" key="1">
    <source>
        <dbReference type="SAM" id="MobiDB-lite"/>
    </source>
</evidence>
<keyword evidence="3" id="KW-1185">Reference proteome</keyword>
<dbReference type="EMBL" id="JAINUF010000013">
    <property type="protein sequence ID" value="KAJ8343327.1"/>
    <property type="molecule type" value="Genomic_DNA"/>
</dbReference>
<reference evidence="2" key="1">
    <citation type="journal article" date="2023" name="Science">
        <title>Genome structures resolve the early diversification of teleost fishes.</title>
        <authorList>
            <person name="Parey E."/>
            <person name="Louis A."/>
            <person name="Montfort J."/>
            <person name="Bouchez O."/>
            <person name="Roques C."/>
            <person name="Iampietro C."/>
            <person name="Lluch J."/>
            <person name="Castinel A."/>
            <person name="Donnadieu C."/>
            <person name="Desvignes T."/>
            <person name="Floi Bucao C."/>
            <person name="Jouanno E."/>
            <person name="Wen M."/>
            <person name="Mejri S."/>
            <person name="Dirks R."/>
            <person name="Jansen H."/>
            <person name="Henkel C."/>
            <person name="Chen W.J."/>
            <person name="Zahm M."/>
            <person name="Cabau C."/>
            <person name="Klopp C."/>
            <person name="Thompson A.W."/>
            <person name="Robinson-Rechavi M."/>
            <person name="Braasch I."/>
            <person name="Lecointre G."/>
            <person name="Bobe J."/>
            <person name="Postlethwait J.H."/>
            <person name="Berthelot C."/>
            <person name="Roest Crollius H."/>
            <person name="Guiguen Y."/>
        </authorList>
    </citation>
    <scope>NUCLEOTIDE SEQUENCE</scope>
    <source>
        <strain evidence="2">WJC10195</strain>
    </source>
</reference>
<feature type="region of interest" description="Disordered" evidence="1">
    <location>
        <begin position="59"/>
        <end position="90"/>
    </location>
</feature>
<accession>A0A9Q1EQV7</accession>
<dbReference type="AlphaFoldDB" id="A0A9Q1EQV7"/>
<protein>
    <submittedName>
        <fullName evidence="2">Uncharacterized protein</fullName>
    </submittedName>
</protein>
<proteinExistence type="predicted"/>
<dbReference type="Proteomes" id="UP001152622">
    <property type="component" value="Chromosome 13"/>
</dbReference>
<name>A0A9Q1EQV7_SYNKA</name>
<evidence type="ECO:0000313" key="3">
    <source>
        <dbReference type="Proteomes" id="UP001152622"/>
    </source>
</evidence>
<sequence>MEENKETDQEKTVQKMADRLKVSMEAEVQYEDHRHQAESQLPAGEAQVLYTFTLVEVQNATPGTGTGDTQTGQRRHPAHKEQTQRTSRCR</sequence>
<gene>
    <name evidence="2" type="ORF">SKAU_G00306560</name>
</gene>
<evidence type="ECO:0000313" key="2">
    <source>
        <dbReference type="EMBL" id="KAJ8343327.1"/>
    </source>
</evidence>
<comment type="caution">
    <text evidence="2">The sequence shown here is derived from an EMBL/GenBank/DDBJ whole genome shotgun (WGS) entry which is preliminary data.</text>
</comment>